<dbReference type="AlphaFoldDB" id="I2H3T9"/>
<feature type="compositionally biased region" description="Polar residues" evidence="1">
    <location>
        <begin position="21"/>
        <end position="35"/>
    </location>
</feature>
<dbReference type="PANTHER" id="PTHR12069">
    <property type="entry name" value="DNA-DIRECTED RNA POLYMERASES III 80 KDA POLYPEPTIDE RNA POLYMERASE III SUBUNIT 5"/>
    <property type="match status" value="1"/>
</dbReference>
<dbReference type="RefSeq" id="XP_004180560.1">
    <property type="nucleotide sequence ID" value="XM_004180512.1"/>
</dbReference>
<evidence type="ECO:0000313" key="2">
    <source>
        <dbReference type="EMBL" id="CCH61041.1"/>
    </source>
</evidence>
<dbReference type="InParanoid" id="I2H3T9"/>
<evidence type="ECO:0000313" key="3">
    <source>
        <dbReference type="Proteomes" id="UP000002866"/>
    </source>
</evidence>
<dbReference type="KEGG" id="tbl:TBLA_0D05480"/>
<dbReference type="HOGENOM" id="CLU_072845_1_0_1"/>
<keyword evidence="3" id="KW-1185">Reference proteome</keyword>
<dbReference type="EMBL" id="HE806319">
    <property type="protein sequence ID" value="CCH61041.1"/>
    <property type="molecule type" value="Genomic_DNA"/>
</dbReference>
<dbReference type="GO" id="GO:0005666">
    <property type="term" value="C:RNA polymerase III complex"/>
    <property type="evidence" value="ECO:0007669"/>
    <property type="project" value="TreeGrafter"/>
</dbReference>
<reference evidence="2 3" key="1">
    <citation type="journal article" date="2011" name="Proc. Natl. Acad. Sci. U.S.A.">
        <title>Evolutionary erosion of yeast sex chromosomes by mating-type switching accidents.</title>
        <authorList>
            <person name="Gordon J.L."/>
            <person name="Armisen D."/>
            <person name="Proux-Wera E."/>
            <person name="Oheigeartaigh S.S."/>
            <person name="Byrne K.P."/>
            <person name="Wolfe K.H."/>
        </authorList>
    </citation>
    <scope>NUCLEOTIDE SEQUENCE [LARGE SCALE GENOMIC DNA]</scope>
    <source>
        <strain evidence="3">ATCC 34711 / CBS 6284 / DSM 70876 / NBRC 10599 / NRRL Y-10934 / UCD 77-7</strain>
    </source>
</reference>
<dbReference type="Pfam" id="PF04801">
    <property type="entry name" value="RPC5"/>
    <property type="match status" value="1"/>
</dbReference>
<dbReference type="OMA" id="NCHASIK"/>
<evidence type="ECO:0000256" key="1">
    <source>
        <dbReference type="SAM" id="MobiDB-lite"/>
    </source>
</evidence>
<protein>
    <submittedName>
        <fullName evidence="2">Uncharacterized protein</fullName>
    </submittedName>
</protein>
<dbReference type="FunCoup" id="I2H3T9">
    <property type="interactions" value="161"/>
</dbReference>
<dbReference type="OrthoDB" id="340681at2759"/>
<name>I2H3T9_HENB6</name>
<dbReference type="GeneID" id="14496077"/>
<sequence length="284" mass="32102">MSEKNSLFVKDDEDDDVDMISNANDSTTKEGTSSVAVESMDIDIDNDSLDSNSDEANFDIDEEDPIIEEIPLNIGGKDEHLHILQYIGKNKRLGKKPANHPFVSDIRYKAKSSVWELEIPLDESSFFNKNKDNEINGGDDWEDANIQYLKGVSVKNNGQYVAFSSNKQVYLLPVEKIAQVKPYFKHIDDLTKKRKQIESKNNATPASQKAQVVTMSVKSVSDQAANKLAGSLRAHKIEAEEDPLKLSWVENTFNSFRDSVKQEVSEHQLKCISERDVYLSKLFH</sequence>
<dbReference type="STRING" id="1071380.I2H3T9"/>
<dbReference type="Proteomes" id="UP000002866">
    <property type="component" value="Chromosome 4"/>
</dbReference>
<dbReference type="eggNOG" id="KOG2354">
    <property type="taxonomic scope" value="Eukaryota"/>
</dbReference>
<dbReference type="GO" id="GO:0042797">
    <property type="term" value="P:tRNA transcription by RNA polymerase III"/>
    <property type="evidence" value="ECO:0007669"/>
    <property type="project" value="TreeGrafter"/>
</dbReference>
<dbReference type="InterPro" id="IPR006886">
    <property type="entry name" value="RNA_pol_III_Rpc5"/>
</dbReference>
<organism evidence="2 3">
    <name type="scientific">Henningerozyma blattae (strain ATCC 34711 / CBS 6284 / DSM 70876 / NBRC 10599 / NRRL Y-10934 / UCD 77-7)</name>
    <name type="common">Yeast</name>
    <name type="synonym">Tetrapisispora blattae</name>
    <dbReference type="NCBI Taxonomy" id="1071380"/>
    <lineage>
        <taxon>Eukaryota</taxon>
        <taxon>Fungi</taxon>
        <taxon>Dikarya</taxon>
        <taxon>Ascomycota</taxon>
        <taxon>Saccharomycotina</taxon>
        <taxon>Saccharomycetes</taxon>
        <taxon>Saccharomycetales</taxon>
        <taxon>Saccharomycetaceae</taxon>
        <taxon>Henningerozyma</taxon>
    </lineage>
</organism>
<gene>
    <name evidence="2" type="primary">TBLA0D05480</name>
    <name evidence="2" type="ORF">TBLA_0D05480</name>
</gene>
<dbReference type="PANTHER" id="PTHR12069:SF0">
    <property type="entry name" value="DNA-DIRECTED RNA POLYMERASE III SUBUNIT RPC5"/>
    <property type="match status" value="1"/>
</dbReference>
<proteinExistence type="predicted"/>
<feature type="region of interest" description="Disordered" evidence="1">
    <location>
        <begin position="1"/>
        <end position="35"/>
    </location>
</feature>
<accession>I2H3T9</accession>